<dbReference type="SMART" id="SM00421">
    <property type="entry name" value="HTH_LUXR"/>
    <property type="match status" value="1"/>
</dbReference>
<evidence type="ECO:0000259" key="4">
    <source>
        <dbReference type="PROSITE" id="PS50043"/>
    </source>
</evidence>
<evidence type="ECO:0000256" key="1">
    <source>
        <dbReference type="ARBA" id="ARBA00023015"/>
    </source>
</evidence>
<dbReference type="PROSITE" id="PS50043">
    <property type="entry name" value="HTH_LUXR_2"/>
    <property type="match status" value="1"/>
</dbReference>
<dbReference type="CDD" id="cd06170">
    <property type="entry name" value="LuxR_C_like"/>
    <property type="match status" value="1"/>
</dbReference>
<accession>A0A118KW93</accession>
<comment type="caution">
    <text evidence="5">The sequence shown here is derived from an EMBL/GenBank/DDBJ whole genome shotgun (WGS) entry which is preliminary data.</text>
</comment>
<dbReference type="SUPFAM" id="SSF75516">
    <property type="entry name" value="Pheromone-binding domain of LuxR-like quorum-sensing transcription factors"/>
    <property type="match status" value="1"/>
</dbReference>
<feature type="domain" description="HTH luxR-type" evidence="4">
    <location>
        <begin position="158"/>
        <end position="223"/>
    </location>
</feature>
<gene>
    <name evidence="5" type="ORF">WS90_04360</name>
</gene>
<dbReference type="GO" id="GO:0006355">
    <property type="term" value="P:regulation of DNA-templated transcription"/>
    <property type="evidence" value="ECO:0007669"/>
    <property type="project" value="InterPro"/>
</dbReference>
<dbReference type="InterPro" id="IPR036693">
    <property type="entry name" value="TF_LuxR_autoind-bd_dom_sf"/>
</dbReference>
<dbReference type="PANTHER" id="PTHR44688:SF16">
    <property type="entry name" value="DNA-BINDING TRANSCRIPTIONAL ACTIVATOR DEVR_DOSR"/>
    <property type="match status" value="1"/>
</dbReference>
<dbReference type="InterPro" id="IPR016032">
    <property type="entry name" value="Sig_transdc_resp-reg_C-effctor"/>
</dbReference>
<evidence type="ECO:0000256" key="2">
    <source>
        <dbReference type="ARBA" id="ARBA00023125"/>
    </source>
</evidence>
<dbReference type="RefSeq" id="WP_059531544.1">
    <property type="nucleotide sequence ID" value="NZ_LOYU01000025.1"/>
</dbReference>
<sequence>MFSELNSESELVARMTDVTRELGFEHFYYVMRIPLPISKPRNYIFSDCPDTWIRSYVERDGFRADPAVQRGLRETVPFLWSAVSGEAAEFWSDPMQQRFRHAWSMPLRGQFGTIGLLSLLRKSAPILPDELLSKEPYVLWLTTLAHRAMTRLVVATAMPEVCQTLTAREKEVLKWTAAGKTYADIGLILSIYDRTAKFHLMNVMRKLRAANKAEAVMKATMLGFLQ</sequence>
<dbReference type="AlphaFoldDB" id="A0A118KW93"/>
<dbReference type="EMBL" id="LOYH01000012">
    <property type="protein sequence ID" value="KVK88520.1"/>
    <property type="molecule type" value="Genomic_DNA"/>
</dbReference>
<dbReference type="PRINTS" id="PR00038">
    <property type="entry name" value="HTHLUXR"/>
</dbReference>
<dbReference type="Gene3D" id="1.10.10.10">
    <property type="entry name" value="Winged helix-like DNA-binding domain superfamily/Winged helix DNA-binding domain"/>
    <property type="match status" value="1"/>
</dbReference>
<dbReference type="SUPFAM" id="SSF46894">
    <property type="entry name" value="C-terminal effector domain of the bipartite response regulators"/>
    <property type="match status" value="1"/>
</dbReference>
<dbReference type="Gene3D" id="3.30.450.80">
    <property type="entry name" value="Transcription factor LuxR-like, autoinducer-binding domain"/>
    <property type="match status" value="1"/>
</dbReference>
<dbReference type="GO" id="GO:0003677">
    <property type="term" value="F:DNA binding"/>
    <property type="evidence" value="ECO:0007669"/>
    <property type="project" value="UniProtKB-KW"/>
</dbReference>
<dbReference type="PANTHER" id="PTHR44688">
    <property type="entry name" value="DNA-BINDING TRANSCRIPTIONAL ACTIVATOR DEVR_DOSR"/>
    <property type="match status" value="1"/>
</dbReference>
<reference evidence="5 6" key="1">
    <citation type="submission" date="2015-11" db="EMBL/GenBank/DDBJ databases">
        <title>Expanding the genomic diversity of Burkholderia species for the development of highly accurate diagnostics.</title>
        <authorList>
            <person name="Sahl J."/>
            <person name="Keim P."/>
            <person name="Wagner D."/>
        </authorList>
    </citation>
    <scope>NUCLEOTIDE SEQUENCE [LARGE SCALE GENOMIC DNA]</scope>
    <source>
        <strain evidence="5 6">MSMB1302</strain>
    </source>
</reference>
<dbReference type="InterPro" id="IPR036388">
    <property type="entry name" value="WH-like_DNA-bd_sf"/>
</dbReference>
<name>A0A118KW93_BURCE</name>
<protein>
    <recommendedName>
        <fullName evidence="4">HTH luxR-type domain-containing protein</fullName>
    </recommendedName>
</protein>
<dbReference type="Pfam" id="PF00196">
    <property type="entry name" value="GerE"/>
    <property type="match status" value="1"/>
</dbReference>
<evidence type="ECO:0000313" key="6">
    <source>
        <dbReference type="Proteomes" id="UP000069001"/>
    </source>
</evidence>
<keyword evidence="2" id="KW-0238">DNA-binding</keyword>
<keyword evidence="1" id="KW-0805">Transcription regulation</keyword>
<keyword evidence="3" id="KW-0804">Transcription</keyword>
<dbReference type="InterPro" id="IPR000792">
    <property type="entry name" value="Tscrpt_reg_LuxR_C"/>
</dbReference>
<proteinExistence type="predicted"/>
<dbReference type="InterPro" id="IPR005143">
    <property type="entry name" value="TF_LuxR_autoind-bd_dom"/>
</dbReference>
<evidence type="ECO:0000313" key="5">
    <source>
        <dbReference type="EMBL" id="KVK88520.1"/>
    </source>
</evidence>
<evidence type="ECO:0000256" key="3">
    <source>
        <dbReference type="ARBA" id="ARBA00023163"/>
    </source>
</evidence>
<dbReference type="Pfam" id="PF03472">
    <property type="entry name" value="Autoind_bind"/>
    <property type="match status" value="1"/>
</dbReference>
<organism evidence="5 6">
    <name type="scientific">Burkholderia cepacia</name>
    <name type="common">Pseudomonas cepacia</name>
    <dbReference type="NCBI Taxonomy" id="292"/>
    <lineage>
        <taxon>Bacteria</taxon>
        <taxon>Pseudomonadati</taxon>
        <taxon>Pseudomonadota</taxon>
        <taxon>Betaproteobacteria</taxon>
        <taxon>Burkholderiales</taxon>
        <taxon>Burkholderiaceae</taxon>
        <taxon>Burkholderia</taxon>
        <taxon>Burkholderia cepacia complex</taxon>
    </lineage>
</organism>
<dbReference type="Proteomes" id="UP000069001">
    <property type="component" value="Unassembled WGS sequence"/>
</dbReference>